<dbReference type="InterPro" id="IPR008139">
    <property type="entry name" value="SaposinB_dom"/>
</dbReference>
<evidence type="ECO:0000256" key="10">
    <source>
        <dbReference type="ARBA" id="ARBA00041094"/>
    </source>
</evidence>
<evidence type="ECO:0000313" key="14">
    <source>
        <dbReference type="EMBL" id="KPJ06954.1"/>
    </source>
</evidence>
<dbReference type="FunCoup" id="A0A194QNM2">
    <property type="interactions" value="756"/>
</dbReference>
<dbReference type="GO" id="GO:0016020">
    <property type="term" value="C:membrane"/>
    <property type="evidence" value="ECO:0007669"/>
    <property type="project" value="GOC"/>
</dbReference>
<dbReference type="FunFam" id="1.10.225.10:FF:000008">
    <property type="entry name" value="Pulmonary surfactant-associated protein B"/>
    <property type="match status" value="1"/>
</dbReference>
<dbReference type="STRING" id="76193.A0A194QNM2"/>
<feature type="domain" description="Saposin B-type" evidence="12">
    <location>
        <begin position="278"/>
        <end position="358"/>
    </location>
</feature>
<dbReference type="GO" id="GO:0005764">
    <property type="term" value="C:lysosome"/>
    <property type="evidence" value="ECO:0007669"/>
    <property type="project" value="InterPro"/>
</dbReference>
<dbReference type="GO" id="GO:0006665">
    <property type="term" value="P:sphingolipid metabolic process"/>
    <property type="evidence" value="ECO:0007669"/>
    <property type="project" value="InterPro"/>
</dbReference>
<evidence type="ECO:0000256" key="5">
    <source>
        <dbReference type="ARBA" id="ARBA00022729"/>
    </source>
</evidence>
<dbReference type="GO" id="GO:0007585">
    <property type="term" value="P:respiratory gaseous exchange by respiratory system"/>
    <property type="evidence" value="ECO:0007669"/>
    <property type="project" value="UniProtKB-KW"/>
</dbReference>
<evidence type="ECO:0000256" key="8">
    <source>
        <dbReference type="ARBA" id="ARBA00023180"/>
    </source>
</evidence>
<evidence type="ECO:0000256" key="11">
    <source>
        <dbReference type="ARBA" id="ARBA00041785"/>
    </source>
</evidence>
<dbReference type="InParanoid" id="A0A194QNM2"/>
<dbReference type="InterPro" id="IPR007856">
    <property type="entry name" value="SapB_1"/>
</dbReference>
<evidence type="ECO:0000256" key="2">
    <source>
        <dbReference type="ARBA" id="ARBA00022439"/>
    </source>
</evidence>
<dbReference type="Pfam" id="PF03489">
    <property type="entry name" value="SapB_2"/>
    <property type="match status" value="3"/>
</dbReference>
<keyword evidence="8" id="KW-0325">Glycoprotein</keyword>
<evidence type="ECO:0000256" key="9">
    <source>
        <dbReference type="ARBA" id="ARBA00037221"/>
    </source>
</evidence>
<dbReference type="SMART" id="SM00741">
    <property type="entry name" value="SapB"/>
    <property type="match status" value="3"/>
</dbReference>
<keyword evidence="2" id="KW-0767">Surface film</keyword>
<dbReference type="InterPro" id="IPR011001">
    <property type="entry name" value="Saposin-like"/>
</dbReference>
<evidence type="ECO:0000256" key="7">
    <source>
        <dbReference type="ARBA" id="ARBA00023157"/>
    </source>
</evidence>
<keyword evidence="15" id="KW-1185">Reference proteome</keyword>
<dbReference type="InterPro" id="IPR003119">
    <property type="entry name" value="SAP_A"/>
</dbReference>
<comment type="function">
    <text evidence="9">Pulmonary surfactant-associated proteins promote alveolar stability by lowering the surface tension at the air-liquid interface in the peripheral air spaces. SP-B increases the collapse pressure of palmitic acid to nearly 70 millinewtons per meter.</text>
</comment>
<keyword evidence="7" id="KW-1015">Disulfide bond</keyword>
<reference evidence="14 15" key="1">
    <citation type="journal article" date="2015" name="Nat. Commun.">
        <title>Outbred genome sequencing and CRISPR/Cas9 gene editing in butterflies.</title>
        <authorList>
            <person name="Li X."/>
            <person name="Fan D."/>
            <person name="Zhang W."/>
            <person name="Liu G."/>
            <person name="Zhang L."/>
            <person name="Zhao L."/>
            <person name="Fang X."/>
            <person name="Chen L."/>
            <person name="Dong Y."/>
            <person name="Chen Y."/>
            <person name="Ding Y."/>
            <person name="Zhao R."/>
            <person name="Feng M."/>
            <person name="Zhu Y."/>
            <person name="Feng Y."/>
            <person name="Jiang X."/>
            <person name="Zhu D."/>
            <person name="Xiang H."/>
            <person name="Feng X."/>
            <person name="Li S."/>
            <person name="Wang J."/>
            <person name="Zhang G."/>
            <person name="Kronforst M.R."/>
            <person name="Wang W."/>
        </authorList>
    </citation>
    <scope>NUCLEOTIDE SEQUENCE [LARGE SCALE GENOMIC DNA]</scope>
    <source>
        <strain evidence="14">Ya'a_city_454_Pm</strain>
        <tissue evidence="14">Whole body</tissue>
    </source>
</reference>
<dbReference type="Proteomes" id="UP000053240">
    <property type="component" value="Unassembled WGS sequence"/>
</dbReference>
<dbReference type="InterPro" id="IPR008373">
    <property type="entry name" value="Saposin"/>
</dbReference>
<dbReference type="SUPFAM" id="SSF47862">
    <property type="entry name" value="Saposin"/>
    <property type="match status" value="4"/>
</dbReference>
<keyword evidence="6" id="KW-0677">Repeat</keyword>
<evidence type="ECO:0000313" key="15">
    <source>
        <dbReference type="Proteomes" id="UP000053240"/>
    </source>
</evidence>
<dbReference type="PROSITE" id="PS51110">
    <property type="entry name" value="SAP_A"/>
    <property type="match status" value="1"/>
</dbReference>
<dbReference type="PRINTS" id="PR01797">
    <property type="entry name" value="SAPOSIN"/>
</dbReference>
<accession>A0A194QNM2</accession>
<evidence type="ECO:0000256" key="6">
    <source>
        <dbReference type="ARBA" id="ARBA00022737"/>
    </source>
</evidence>
<evidence type="ECO:0000259" key="12">
    <source>
        <dbReference type="PROSITE" id="PS50015"/>
    </source>
</evidence>
<dbReference type="SMART" id="SM00162">
    <property type="entry name" value="SAPA"/>
    <property type="match status" value="1"/>
</dbReference>
<comment type="subcellular location">
    <subcellularLocation>
        <location evidence="1">Secreted</location>
        <location evidence="1">Extracellular space</location>
        <location evidence="1">Surface film</location>
    </subcellularLocation>
</comment>
<dbReference type="Pfam" id="PF05184">
    <property type="entry name" value="SapB_1"/>
    <property type="match status" value="3"/>
</dbReference>
<dbReference type="PROSITE" id="PS50015">
    <property type="entry name" value="SAP_B"/>
    <property type="match status" value="4"/>
</dbReference>
<dbReference type="Pfam" id="PF02199">
    <property type="entry name" value="SapA"/>
    <property type="match status" value="1"/>
</dbReference>
<dbReference type="AlphaFoldDB" id="A0A194QNM2"/>
<proteinExistence type="predicted"/>
<name>A0A194QNM2_PAPMA</name>
<keyword evidence="4" id="KW-0305">Gaseous exchange</keyword>
<feature type="domain" description="Saposin A-type" evidence="13">
    <location>
        <begin position="77"/>
        <end position="117"/>
    </location>
</feature>
<dbReference type="PANTHER" id="PTHR11480:SF3">
    <property type="entry name" value="BCDNA.GH08312"/>
    <property type="match status" value="1"/>
</dbReference>
<evidence type="ECO:0000256" key="3">
    <source>
        <dbReference type="ARBA" id="ARBA00022525"/>
    </source>
</evidence>
<keyword evidence="5" id="KW-0732">Signal</keyword>
<dbReference type="FunFam" id="1.10.225.10:FF:000002">
    <property type="entry name" value="prosaposin isoform X2"/>
    <property type="match status" value="1"/>
</dbReference>
<feature type="domain" description="Saposin B-type" evidence="12">
    <location>
        <begin position="121"/>
        <end position="203"/>
    </location>
</feature>
<dbReference type="PANTHER" id="PTHR11480">
    <property type="entry name" value="SAPOSIN-RELATED"/>
    <property type="match status" value="1"/>
</dbReference>
<protein>
    <recommendedName>
        <fullName evidence="10">Pulmonary surfactant-associated protein B</fullName>
    </recommendedName>
    <alternativeName>
        <fullName evidence="11">Pulmonary surfactant-associated proteolipid SPL(Phe)</fullName>
    </alternativeName>
</protein>
<dbReference type="Gene3D" id="1.10.225.10">
    <property type="entry name" value="Saposin-like"/>
    <property type="match status" value="5"/>
</dbReference>
<evidence type="ECO:0000259" key="13">
    <source>
        <dbReference type="PROSITE" id="PS51110"/>
    </source>
</evidence>
<dbReference type="GO" id="GO:0005576">
    <property type="term" value="C:extracellular region"/>
    <property type="evidence" value="ECO:0007669"/>
    <property type="project" value="UniProtKB-SubCell"/>
</dbReference>
<keyword evidence="3" id="KW-0964">Secreted</keyword>
<organism evidence="14 15">
    <name type="scientific">Papilio machaon</name>
    <name type="common">Old World swallowtail butterfly</name>
    <dbReference type="NCBI Taxonomy" id="76193"/>
    <lineage>
        <taxon>Eukaryota</taxon>
        <taxon>Metazoa</taxon>
        <taxon>Ecdysozoa</taxon>
        <taxon>Arthropoda</taxon>
        <taxon>Hexapoda</taxon>
        <taxon>Insecta</taxon>
        <taxon>Pterygota</taxon>
        <taxon>Neoptera</taxon>
        <taxon>Endopterygota</taxon>
        <taxon>Lepidoptera</taxon>
        <taxon>Glossata</taxon>
        <taxon>Ditrysia</taxon>
        <taxon>Papilionoidea</taxon>
        <taxon>Papilionidae</taxon>
        <taxon>Papilioninae</taxon>
        <taxon>Papilio</taxon>
    </lineage>
</organism>
<feature type="domain" description="Saposin B-type" evidence="12">
    <location>
        <begin position="431"/>
        <end position="512"/>
    </location>
</feature>
<dbReference type="InterPro" id="IPR008138">
    <property type="entry name" value="SapB_2"/>
</dbReference>
<evidence type="ECO:0000256" key="1">
    <source>
        <dbReference type="ARBA" id="ARBA00004364"/>
    </source>
</evidence>
<sequence>MNSACRDVPVPTITKYCREHTAHLEEYLLALLTSQTSPETMCSVVAMCNSDKLDNVLSMIKKKTTTPKTPTDKYGGKLLGASKCTWGPSYWCSNFSTGRECKATHHCVSRVWPRAEYPQDSDSICKICTDMVKQARDQLQSNETQEELKEVFEGSCQLIPIKLVRKECIVLADDFVPELVETLASEMNPQTVCSVAGLCNSARIDLMLEDYMCGQMGSFSDSCSMLVFKYYENILAGVKKDLTPTGICHLSGQCAVRYHSHDQYDFPDVKIDQLKATDDVPCEFCEQVVKHLRDVLVANTTESEFHRVLVGLCKQTGSFKKECLSLVEEYYPMIYNFLVSELKADAVCAMMGICHNNSDVPVAVLLPKELAVKVTQSPLLIGNDEANSYTTPKLARVSLKKETNVRIMVGEQSAQDAQLPIERMYVAAPQNKAACSFCQYFLHYLQVELSDVNNEDTIKDAVEKACDKLPDSVNGECKQFVTEYGPAVIALLVQEIDPASVCPALGLCPQTEEVRRVAINSDKSNCPLCLFAVEQLETMLKSNRSEVTNQQFTSSSTGAAIAVTSIRKYVKPT</sequence>
<evidence type="ECO:0000256" key="4">
    <source>
        <dbReference type="ARBA" id="ARBA00022713"/>
    </source>
</evidence>
<dbReference type="InterPro" id="IPR051428">
    <property type="entry name" value="Sphingo_Act-Surfact_Prot"/>
</dbReference>
<feature type="domain" description="Saposin B-type" evidence="12">
    <location>
        <begin position="1"/>
        <end position="52"/>
    </location>
</feature>
<dbReference type="EMBL" id="KQ461194">
    <property type="protein sequence ID" value="KPJ06954.1"/>
    <property type="molecule type" value="Genomic_DNA"/>
</dbReference>
<gene>
    <name evidence="14" type="ORF">RR48_11453</name>
</gene>